<gene>
    <name evidence="3" type="ORF">pqer_cds_432</name>
</gene>
<dbReference type="Pfam" id="PF19206">
    <property type="entry name" value="DUF5878"/>
    <property type="match status" value="1"/>
</dbReference>
<dbReference type="InterPro" id="IPR043655">
    <property type="entry name" value="DUF5878"/>
</dbReference>
<feature type="compositionally biased region" description="Basic and acidic residues" evidence="1">
    <location>
        <begin position="1"/>
        <end position="18"/>
    </location>
</feature>
<accession>A0A2U7U8T7</accession>
<protein>
    <recommendedName>
        <fullName evidence="2">DUF5878 domain-containing protein</fullName>
    </recommendedName>
</protein>
<name>A0A2U7U8T7_9VIRU</name>
<feature type="domain" description="DUF5878" evidence="2">
    <location>
        <begin position="124"/>
        <end position="271"/>
    </location>
</feature>
<dbReference type="RefSeq" id="YP_009483123.1">
    <property type="nucleotide sequence ID" value="NC_037667.1"/>
</dbReference>
<dbReference type="GeneID" id="36843995"/>
<dbReference type="KEGG" id="vg:36843995"/>
<proteinExistence type="predicted"/>
<sequence length="276" mass="31126">MAQCEKWHANRQKKEWGRAGRQLRPSPRSAPPPKRKTKGKESSTADDRWHMGMWRGPRYGGGPIVSLTDVKDKKRRQRQHSPCDQQAPGFALTNLFKKKKNKATTTTMEGTGEKCLAVIEPDERADQFVARVCEAMDRGQLRVRVRMEVPDDEDPDEVFGPIGKRLVLEHGVLSVHAVSTRPLVYEVGPRAIDVWGPAIEEAICAHRGDCALIVDPLSIYQRTAKQWRNLSRLSPLSMTPEESRLFPHVIAKVAARHDLQTLPTDDDRVWLFGAGV</sequence>
<dbReference type="EMBL" id="MG011689">
    <property type="protein sequence ID" value="AVK74854.1"/>
    <property type="molecule type" value="Genomic_DNA"/>
</dbReference>
<dbReference type="Proteomes" id="UP000248852">
    <property type="component" value="Segment"/>
</dbReference>
<evidence type="ECO:0000313" key="3">
    <source>
        <dbReference type="EMBL" id="AVK74854.1"/>
    </source>
</evidence>
<reference evidence="3" key="1">
    <citation type="journal article" date="2018" name="Nat. Commun.">
        <title>Diversity and evolution of the emerging Pandoraviridae family.</title>
        <authorList>
            <person name="Legendre M."/>
            <person name="Fabre E."/>
            <person name="Poirot O."/>
            <person name="Jeudy S."/>
            <person name="Lartigue A."/>
            <person name="Alempic J.M."/>
            <person name="Beucher L."/>
            <person name="Philippe N."/>
            <person name="Bertaux L."/>
            <person name="Christo-Foroux E."/>
            <person name="Labadie K."/>
            <person name="Coute Y."/>
            <person name="Abergel C."/>
            <person name="Claverie J.M."/>
        </authorList>
    </citation>
    <scope>NUCLEOTIDE SEQUENCE [LARGE SCALE GENOMIC DNA]</scope>
    <source>
        <strain evidence="3">Quercus</strain>
    </source>
</reference>
<feature type="compositionally biased region" description="Basic and acidic residues" evidence="1">
    <location>
        <begin position="39"/>
        <end position="50"/>
    </location>
</feature>
<evidence type="ECO:0000256" key="1">
    <source>
        <dbReference type="SAM" id="MobiDB-lite"/>
    </source>
</evidence>
<organism evidence="3">
    <name type="scientific">Pandoravirus quercus</name>
    <dbReference type="NCBI Taxonomy" id="2107709"/>
    <lineage>
        <taxon>Viruses</taxon>
        <taxon>Pandoravirus</taxon>
    </lineage>
</organism>
<evidence type="ECO:0000259" key="2">
    <source>
        <dbReference type="Pfam" id="PF19206"/>
    </source>
</evidence>
<feature type="region of interest" description="Disordered" evidence="1">
    <location>
        <begin position="1"/>
        <end position="64"/>
    </location>
</feature>